<keyword evidence="1" id="KW-1133">Transmembrane helix</keyword>
<feature type="transmembrane region" description="Helical" evidence="1">
    <location>
        <begin position="50"/>
        <end position="66"/>
    </location>
</feature>
<evidence type="ECO:0000256" key="1">
    <source>
        <dbReference type="SAM" id="Phobius"/>
    </source>
</evidence>
<proteinExistence type="predicted"/>
<feature type="transmembrane region" description="Helical" evidence="1">
    <location>
        <begin position="109"/>
        <end position="129"/>
    </location>
</feature>
<dbReference type="NCBIfam" id="NF037970">
    <property type="entry name" value="vanZ_1"/>
    <property type="match status" value="1"/>
</dbReference>
<gene>
    <name evidence="3" type="ORF">ACFPOF_10575</name>
</gene>
<dbReference type="PANTHER" id="PTHR28008:SF1">
    <property type="entry name" value="DOMAIN PROTEIN, PUTATIVE (AFU_ORTHOLOGUE AFUA_3G10980)-RELATED"/>
    <property type="match status" value="1"/>
</dbReference>
<keyword evidence="1" id="KW-0812">Transmembrane</keyword>
<reference evidence="4" key="1">
    <citation type="journal article" date="2019" name="Int. J. Syst. Evol. Microbiol.">
        <title>The Global Catalogue of Microorganisms (GCM) 10K type strain sequencing project: providing services to taxonomists for standard genome sequencing and annotation.</title>
        <authorList>
            <consortium name="The Broad Institute Genomics Platform"/>
            <consortium name="The Broad Institute Genome Sequencing Center for Infectious Disease"/>
            <person name="Wu L."/>
            <person name="Ma J."/>
        </authorList>
    </citation>
    <scope>NUCLEOTIDE SEQUENCE [LARGE SCALE GENOMIC DNA]</scope>
    <source>
        <strain evidence="4">CGMCC 1.18575</strain>
    </source>
</reference>
<protein>
    <submittedName>
        <fullName evidence="3">VanZ family protein</fullName>
    </submittedName>
</protein>
<dbReference type="EMBL" id="JBHSMI010000020">
    <property type="protein sequence ID" value="MFC5403173.1"/>
    <property type="molecule type" value="Genomic_DNA"/>
</dbReference>
<sequence>MKTIIRWRYVPALVCMMTIFFTSSRSGDQLDTVLPWVQKWLPGLSDFNPMHYVAYFALGLGFAFALGAKRSSTWMGVLLTVVLCTLYGVTDEWHQSFVPMRTPDAADLLHDAIGAAAAAVLVLVTLRILRARGGGSRNYTGQSGRIS</sequence>
<feature type="domain" description="VanZ-like" evidence="2">
    <location>
        <begin position="12"/>
        <end position="124"/>
    </location>
</feature>
<comment type="caution">
    <text evidence="3">The sequence shown here is derived from an EMBL/GenBank/DDBJ whole genome shotgun (WGS) entry which is preliminary data.</text>
</comment>
<keyword evidence="4" id="KW-1185">Reference proteome</keyword>
<dbReference type="Proteomes" id="UP001596113">
    <property type="component" value="Unassembled WGS sequence"/>
</dbReference>
<evidence type="ECO:0000259" key="2">
    <source>
        <dbReference type="Pfam" id="PF04892"/>
    </source>
</evidence>
<dbReference type="RefSeq" id="WP_378132274.1">
    <property type="nucleotide sequence ID" value="NZ_JBHSMI010000020.1"/>
</dbReference>
<feature type="transmembrane region" description="Helical" evidence="1">
    <location>
        <begin position="73"/>
        <end position="89"/>
    </location>
</feature>
<keyword evidence="1" id="KW-0472">Membrane</keyword>
<dbReference type="Pfam" id="PF04892">
    <property type="entry name" value="VanZ"/>
    <property type="match status" value="1"/>
</dbReference>
<evidence type="ECO:0000313" key="4">
    <source>
        <dbReference type="Proteomes" id="UP001596113"/>
    </source>
</evidence>
<name>A0ABW0HRZ6_9BACL</name>
<accession>A0ABW0HRZ6</accession>
<evidence type="ECO:0000313" key="3">
    <source>
        <dbReference type="EMBL" id="MFC5403173.1"/>
    </source>
</evidence>
<organism evidence="3 4">
    <name type="scientific">Cohnella soli</name>
    <dbReference type="NCBI Taxonomy" id="425005"/>
    <lineage>
        <taxon>Bacteria</taxon>
        <taxon>Bacillati</taxon>
        <taxon>Bacillota</taxon>
        <taxon>Bacilli</taxon>
        <taxon>Bacillales</taxon>
        <taxon>Paenibacillaceae</taxon>
        <taxon>Cohnella</taxon>
    </lineage>
</organism>
<dbReference type="InterPro" id="IPR006976">
    <property type="entry name" value="VanZ-like"/>
</dbReference>
<dbReference type="PANTHER" id="PTHR28008">
    <property type="entry name" value="DOMAIN PROTEIN, PUTATIVE (AFU_ORTHOLOGUE AFUA_3G10980)-RELATED"/>
    <property type="match status" value="1"/>
</dbReference>